<feature type="compositionally biased region" description="Low complexity" evidence="1">
    <location>
        <begin position="190"/>
        <end position="207"/>
    </location>
</feature>
<feature type="compositionally biased region" description="Basic and acidic residues" evidence="1">
    <location>
        <begin position="401"/>
        <end position="416"/>
    </location>
</feature>
<name>A0A6J4MH38_9BACT</name>
<feature type="compositionally biased region" description="Gly residues" evidence="1">
    <location>
        <begin position="1"/>
        <end position="20"/>
    </location>
</feature>
<feature type="compositionally biased region" description="Basic residues" evidence="1">
    <location>
        <begin position="102"/>
        <end position="114"/>
    </location>
</feature>
<dbReference type="AlphaFoldDB" id="A0A6J4MH38"/>
<feature type="compositionally biased region" description="Basic and acidic residues" evidence="1">
    <location>
        <begin position="430"/>
        <end position="443"/>
    </location>
</feature>
<feature type="non-terminal residue" evidence="2">
    <location>
        <position position="467"/>
    </location>
</feature>
<reference evidence="2" key="1">
    <citation type="submission" date="2020-02" db="EMBL/GenBank/DDBJ databases">
        <authorList>
            <person name="Meier V. D."/>
        </authorList>
    </citation>
    <scope>NUCLEOTIDE SEQUENCE</scope>
    <source>
        <strain evidence="2">AVDCRST_MAG68</strain>
    </source>
</reference>
<dbReference type="EC" id="3.4.16.4" evidence="2"/>
<keyword evidence="2" id="KW-0121">Carboxypeptidase</keyword>
<dbReference type="GO" id="GO:0009002">
    <property type="term" value="F:serine-type D-Ala-D-Ala carboxypeptidase activity"/>
    <property type="evidence" value="ECO:0007669"/>
    <property type="project" value="UniProtKB-EC"/>
</dbReference>
<feature type="non-terminal residue" evidence="2">
    <location>
        <position position="1"/>
    </location>
</feature>
<sequence>GSGRPAGRSGGSARGAGSGQHGRRAAAGAGRRHRTQQGRVDHHGLLAGPQRDAVRHQRGQAHGPGLQQQGVLGDLGAVGAGAGLPLPHRPADQRGHPERRAAGRRGHPRLRRPGVRLPDVREGQHRPPARDGAAPEAAWDQPGDGERDRRRDHPRPAELRPRLAAGHGDGRGALRAHGERPPLPAQHAVGGAQRAGPPGLRAAPGRAGDPGGVAEPRRARLRGAPAGAGHGAAARRHRAPRHALPRGRLRAGAAGPGRAPPGHARGGDPGERRRQAAGHPPRVQAGAPAPFDHGGGHGAAAQPALGQLLRRALLEGGGGQEHRAGELHARRGGVGQLLPPPGGGAVRASLAGGRVGPQQPEPHQRAGAGDGAALRGPGPVLQGLPRVAGRGRRPQGDDEADVQRHARGREPSRQDGIHPAGTLALGVREVGQRRADRLFDDLQRPQYIGGPRRAGIAGQPDGELPPV</sequence>
<feature type="compositionally biased region" description="Basic and acidic residues" evidence="1">
    <location>
        <begin position="144"/>
        <end position="161"/>
    </location>
</feature>
<feature type="compositionally biased region" description="Basic and acidic residues" evidence="1">
    <location>
        <begin position="118"/>
        <end position="129"/>
    </location>
</feature>
<organism evidence="2">
    <name type="scientific">uncultured Gemmatimonadota bacterium</name>
    <dbReference type="NCBI Taxonomy" id="203437"/>
    <lineage>
        <taxon>Bacteria</taxon>
        <taxon>Pseudomonadati</taxon>
        <taxon>Gemmatimonadota</taxon>
        <taxon>environmental samples</taxon>
    </lineage>
</organism>
<feature type="compositionally biased region" description="Basic and acidic residues" evidence="1">
    <location>
        <begin position="89"/>
        <end position="101"/>
    </location>
</feature>
<accession>A0A6J4MH38</accession>
<feature type="compositionally biased region" description="Basic and acidic residues" evidence="1">
    <location>
        <begin position="320"/>
        <end position="329"/>
    </location>
</feature>
<dbReference type="EMBL" id="CADCTW010000199">
    <property type="protein sequence ID" value="CAA9359848.1"/>
    <property type="molecule type" value="Genomic_DNA"/>
</dbReference>
<feature type="compositionally biased region" description="Low complexity" evidence="1">
    <location>
        <begin position="250"/>
        <end position="263"/>
    </location>
</feature>
<evidence type="ECO:0000256" key="1">
    <source>
        <dbReference type="SAM" id="MobiDB-lite"/>
    </source>
</evidence>
<feature type="compositionally biased region" description="Basic and acidic residues" evidence="1">
    <location>
        <begin position="168"/>
        <end position="180"/>
    </location>
</feature>
<keyword evidence="2" id="KW-0378">Hydrolase</keyword>
<gene>
    <name evidence="2" type="ORF">AVDCRST_MAG68-4323</name>
</gene>
<proteinExistence type="predicted"/>
<feature type="region of interest" description="Disordered" evidence="1">
    <location>
        <begin position="1"/>
        <end position="467"/>
    </location>
</feature>
<keyword evidence="2" id="KW-0645">Protease</keyword>
<feature type="compositionally biased region" description="Basic residues" evidence="1">
    <location>
        <begin position="233"/>
        <end position="249"/>
    </location>
</feature>
<feature type="compositionally biased region" description="Basic and acidic residues" evidence="1">
    <location>
        <begin position="265"/>
        <end position="274"/>
    </location>
</feature>
<feature type="compositionally biased region" description="Low complexity" evidence="1">
    <location>
        <begin position="365"/>
        <end position="379"/>
    </location>
</feature>
<feature type="compositionally biased region" description="Low complexity" evidence="1">
    <location>
        <begin position="299"/>
        <end position="311"/>
    </location>
</feature>
<feature type="compositionally biased region" description="Low complexity" evidence="1">
    <location>
        <begin position="63"/>
        <end position="75"/>
    </location>
</feature>
<evidence type="ECO:0000313" key="2">
    <source>
        <dbReference type="EMBL" id="CAA9359848.1"/>
    </source>
</evidence>
<protein>
    <submittedName>
        <fullName evidence="2">D-alanyl-D-alanine carboxypeptidase</fullName>
        <ecNumber evidence="2">3.4.16.4</ecNumber>
    </submittedName>
</protein>